<keyword evidence="1" id="KW-0472">Membrane</keyword>
<sequence length="61" mass="6531">MGKYSNSLLPLGVLAGVAIGLLLANWSPMRAVIYAVLWCVAAVVLLVRDYRRDASEPRSGG</sequence>
<dbReference type="RefSeq" id="WP_157553433.1">
    <property type="nucleotide sequence ID" value="NZ_JABELX010000021.1"/>
</dbReference>
<feature type="transmembrane region" description="Helical" evidence="1">
    <location>
        <begin position="32"/>
        <end position="50"/>
    </location>
</feature>
<evidence type="ECO:0000313" key="3">
    <source>
        <dbReference type="Proteomes" id="UP000586827"/>
    </source>
</evidence>
<keyword evidence="1" id="KW-1133">Transmembrane helix</keyword>
<accession>A0A849CA49</accession>
<evidence type="ECO:0000313" key="2">
    <source>
        <dbReference type="EMBL" id="NNH75422.1"/>
    </source>
</evidence>
<gene>
    <name evidence="2" type="ORF">HLB23_37190</name>
</gene>
<reference evidence="2 3" key="1">
    <citation type="submission" date="2020-05" db="EMBL/GenBank/DDBJ databases">
        <title>MicrobeNet Type strains.</title>
        <authorList>
            <person name="Nicholson A.C."/>
        </authorList>
    </citation>
    <scope>NUCLEOTIDE SEQUENCE [LARGE SCALE GENOMIC DNA]</scope>
    <source>
        <strain evidence="2 3">JCM 3224</strain>
    </source>
</reference>
<name>A0A849CA49_9NOCA</name>
<dbReference type="Proteomes" id="UP000586827">
    <property type="component" value="Unassembled WGS sequence"/>
</dbReference>
<dbReference type="AlphaFoldDB" id="A0A849CA49"/>
<comment type="caution">
    <text evidence="2">The sequence shown here is derived from an EMBL/GenBank/DDBJ whole genome shotgun (WGS) entry which is preliminary data.</text>
</comment>
<protein>
    <submittedName>
        <fullName evidence="2">Uncharacterized protein</fullName>
    </submittedName>
</protein>
<feature type="transmembrane region" description="Helical" evidence="1">
    <location>
        <begin position="7"/>
        <end position="26"/>
    </location>
</feature>
<organism evidence="2 3">
    <name type="scientific">Nocardia uniformis</name>
    <dbReference type="NCBI Taxonomy" id="53432"/>
    <lineage>
        <taxon>Bacteria</taxon>
        <taxon>Bacillati</taxon>
        <taxon>Actinomycetota</taxon>
        <taxon>Actinomycetes</taxon>
        <taxon>Mycobacteriales</taxon>
        <taxon>Nocardiaceae</taxon>
        <taxon>Nocardia</taxon>
    </lineage>
</organism>
<proteinExistence type="predicted"/>
<dbReference type="EMBL" id="JABELX010000021">
    <property type="protein sequence ID" value="NNH75422.1"/>
    <property type="molecule type" value="Genomic_DNA"/>
</dbReference>
<evidence type="ECO:0000256" key="1">
    <source>
        <dbReference type="SAM" id="Phobius"/>
    </source>
</evidence>
<keyword evidence="3" id="KW-1185">Reference proteome</keyword>
<keyword evidence="1" id="KW-0812">Transmembrane</keyword>